<reference evidence="2 3" key="1">
    <citation type="submission" date="2016-10" db="EMBL/GenBank/DDBJ databases">
        <authorList>
            <person name="de Groot N.N."/>
        </authorList>
    </citation>
    <scope>NUCLEOTIDE SEQUENCE [LARGE SCALE GENOMIC DNA]</scope>
    <source>
        <strain evidence="2 3">DSM 3857</strain>
    </source>
</reference>
<dbReference type="STRING" id="933059.SAMN04488103_103317"/>
<keyword evidence="1" id="KW-1133">Transmembrane helix</keyword>
<dbReference type="EMBL" id="FOCE01000003">
    <property type="protein sequence ID" value="SEN18706.1"/>
    <property type="molecule type" value="Genomic_DNA"/>
</dbReference>
<evidence type="ECO:0000313" key="2">
    <source>
        <dbReference type="EMBL" id="SEN18706.1"/>
    </source>
</evidence>
<proteinExistence type="predicted"/>
<dbReference type="RefSeq" id="WP_139201551.1">
    <property type="nucleotide sequence ID" value="NZ_FOCE01000003.1"/>
</dbReference>
<accession>A0A1H8EH18</accession>
<keyword evidence="3" id="KW-1185">Reference proteome</keyword>
<keyword evidence="1" id="KW-0472">Membrane</keyword>
<dbReference type="Proteomes" id="UP000198761">
    <property type="component" value="Unassembled WGS sequence"/>
</dbReference>
<dbReference type="OrthoDB" id="7863183at2"/>
<feature type="transmembrane region" description="Helical" evidence="1">
    <location>
        <begin position="20"/>
        <end position="43"/>
    </location>
</feature>
<sequence>MRDTLADHAKDPLTLALAGLGITFAPYEWLGGLFLALAGAAFAMRSDPEQDRRELWLVMLGAFLASHIAALIWQRWPGEWWTMHAPVQAVMLATGFLSRRLTRFALRLAGLVEARGDVIAERVVERFLPPDDDRQG</sequence>
<protein>
    <submittedName>
        <fullName evidence="2">Uncharacterized protein</fullName>
    </submittedName>
</protein>
<evidence type="ECO:0000313" key="3">
    <source>
        <dbReference type="Proteomes" id="UP000198761"/>
    </source>
</evidence>
<gene>
    <name evidence="2" type="ORF">SAMN04488103_103317</name>
</gene>
<organism evidence="2 3">
    <name type="scientific">Gemmobacter aquatilis</name>
    <dbReference type="NCBI Taxonomy" id="933059"/>
    <lineage>
        <taxon>Bacteria</taxon>
        <taxon>Pseudomonadati</taxon>
        <taxon>Pseudomonadota</taxon>
        <taxon>Alphaproteobacteria</taxon>
        <taxon>Rhodobacterales</taxon>
        <taxon>Paracoccaceae</taxon>
        <taxon>Gemmobacter</taxon>
    </lineage>
</organism>
<feature type="transmembrane region" description="Helical" evidence="1">
    <location>
        <begin position="55"/>
        <end position="74"/>
    </location>
</feature>
<evidence type="ECO:0000256" key="1">
    <source>
        <dbReference type="SAM" id="Phobius"/>
    </source>
</evidence>
<name>A0A1H8EH18_9RHOB</name>
<keyword evidence="1" id="KW-0812">Transmembrane</keyword>
<dbReference type="AlphaFoldDB" id="A0A1H8EH18"/>